<feature type="domain" description="Protein kinase" evidence="8">
    <location>
        <begin position="1"/>
        <end position="252"/>
    </location>
</feature>
<evidence type="ECO:0000256" key="2">
    <source>
        <dbReference type="ARBA" id="ARBA00022679"/>
    </source>
</evidence>
<evidence type="ECO:0000313" key="9">
    <source>
        <dbReference type="EMBL" id="KAF2100087.1"/>
    </source>
</evidence>
<dbReference type="GO" id="GO:0004707">
    <property type="term" value="F:MAP kinase activity"/>
    <property type="evidence" value="ECO:0007669"/>
    <property type="project" value="UniProtKB-EC"/>
</dbReference>
<sequence length="275" mass="30517">MNMTTGELIAVKQVEVNPKAAGQDKEKVTEMVKSLDIEIDTMKDLDHPNIVSYLGSEKKDYSISIFLEYISGGSVGSCLRKHGKFEEPVVSSLTRQTLSGLAYLHREGVLHRDLKADNILLDVDGTCKISDFGISKKTDDIYGNDVTNSMQGSVFWMAPEVIRSQGQGYSAKVDIWSLGCVVLEMFAGHRPWSKEEAIGAIYKLGSLNEAPPIPEDVSSTISPQAISFMYDCFTIDPSDRPTADTLLRSPFCFLDPRYNFLDTELYAKIRPALIN</sequence>
<dbReference type="PANTHER" id="PTHR48016">
    <property type="entry name" value="MAP KINASE KINASE KINASE SSK2-RELATED-RELATED"/>
    <property type="match status" value="1"/>
</dbReference>
<dbReference type="PANTHER" id="PTHR48016:SF48">
    <property type="entry name" value="SERINE_THREONINE-PROTEIN KINASE BCK1_SLK1_SSP31"/>
    <property type="match status" value="1"/>
</dbReference>
<organism evidence="9 10">
    <name type="scientific">Rhizodiscina lignyota</name>
    <dbReference type="NCBI Taxonomy" id="1504668"/>
    <lineage>
        <taxon>Eukaryota</taxon>
        <taxon>Fungi</taxon>
        <taxon>Dikarya</taxon>
        <taxon>Ascomycota</taxon>
        <taxon>Pezizomycotina</taxon>
        <taxon>Dothideomycetes</taxon>
        <taxon>Pleosporomycetidae</taxon>
        <taxon>Aulographales</taxon>
        <taxon>Rhizodiscinaceae</taxon>
        <taxon>Rhizodiscina</taxon>
    </lineage>
</organism>
<keyword evidence="3" id="KW-0547">Nucleotide-binding</keyword>
<dbReference type="GO" id="GO:0005524">
    <property type="term" value="F:ATP binding"/>
    <property type="evidence" value="ECO:0007669"/>
    <property type="project" value="UniProtKB-KW"/>
</dbReference>
<proteinExistence type="predicted"/>
<evidence type="ECO:0000256" key="6">
    <source>
        <dbReference type="ARBA" id="ARBA00047919"/>
    </source>
</evidence>
<keyword evidence="2" id="KW-0808">Transferase</keyword>
<comment type="catalytic activity">
    <reaction evidence="6">
        <text>L-threonyl-[protein] + ATP = O-phospho-L-threonyl-[protein] + ADP + H(+)</text>
        <dbReference type="Rhea" id="RHEA:46608"/>
        <dbReference type="Rhea" id="RHEA-COMP:11060"/>
        <dbReference type="Rhea" id="RHEA-COMP:11605"/>
        <dbReference type="ChEBI" id="CHEBI:15378"/>
        <dbReference type="ChEBI" id="CHEBI:30013"/>
        <dbReference type="ChEBI" id="CHEBI:30616"/>
        <dbReference type="ChEBI" id="CHEBI:61977"/>
        <dbReference type="ChEBI" id="CHEBI:456216"/>
        <dbReference type="EC" id="2.7.11.24"/>
    </reaction>
    <physiologicalReaction direction="left-to-right" evidence="6">
        <dbReference type="Rhea" id="RHEA:46609"/>
    </physiologicalReaction>
</comment>
<comment type="catalytic activity">
    <reaction evidence="7">
        <text>L-seryl-[protein] + ATP = O-phospho-L-seryl-[protein] + ADP + H(+)</text>
        <dbReference type="Rhea" id="RHEA:17989"/>
        <dbReference type="Rhea" id="RHEA-COMP:9863"/>
        <dbReference type="Rhea" id="RHEA-COMP:11604"/>
        <dbReference type="ChEBI" id="CHEBI:15378"/>
        <dbReference type="ChEBI" id="CHEBI:29999"/>
        <dbReference type="ChEBI" id="CHEBI:30616"/>
        <dbReference type="ChEBI" id="CHEBI:83421"/>
        <dbReference type="ChEBI" id="CHEBI:456216"/>
        <dbReference type="EC" id="2.7.11.24"/>
    </reaction>
    <physiologicalReaction direction="left-to-right" evidence="7">
        <dbReference type="Rhea" id="RHEA:17990"/>
    </physiologicalReaction>
</comment>
<evidence type="ECO:0000256" key="3">
    <source>
        <dbReference type="ARBA" id="ARBA00022741"/>
    </source>
</evidence>
<keyword evidence="10" id="KW-1185">Reference proteome</keyword>
<dbReference type="PROSITE" id="PS50011">
    <property type="entry name" value="PROTEIN_KINASE_DOM"/>
    <property type="match status" value="1"/>
</dbReference>
<dbReference type="OrthoDB" id="266718at2759"/>
<dbReference type="InterPro" id="IPR050538">
    <property type="entry name" value="MAP_kinase_kinase_kinase"/>
</dbReference>
<dbReference type="PROSITE" id="PS00108">
    <property type="entry name" value="PROTEIN_KINASE_ST"/>
    <property type="match status" value="1"/>
</dbReference>
<comment type="caution">
    <text evidence="9">The sequence shown here is derived from an EMBL/GenBank/DDBJ whole genome shotgun (WGS) entry which is preliminary data.</text>
</comment>
<dbReference type="SUPFAM" id="SSF56112">
    <property type="entry name" value="Protein kinase-like (PK-like)"/>
    <property type="match status" value="1"/>
</dbReference>
<evidence type="ECO:0000256" key="4">
    <source>
        <dbReference type="ARBA" id="ARBA00022777"/>
    </source>
</evidence>
<dbReference type="EC" id="2.7.11.24" evidence="1"/>
<dbReference type="EMBL" id="ML978125">
    <property type="protein sequence ID" value="KAF2100087.1"/>
    <property type="molecule type" value="Genomic_DNA"/>
</dbReference>
<evidence type="ECO:0000256" key="5">
    <source>
        <dbReference type="ARBA" id="ARBA00022840"/>
    </source>
</evidence>
<dbReference type="InterPro" id="IPR008271">
    <property type="entry name" value="Ser/Thr_kinase_AS"/>
</dbReference>
<dbReference type="PIRSF" id="PIRSF000654">
    <property type="entry name" value="Integrin-linked_kinase"/>
    <property type="match status" value="1"/>
</dbReference>
<dbReference type="InterPro" id="IPR001245">
    <property type="entry name" value="Ser-Thr/Tyr_kinase_cat_dom"/>
</dbReference>
<reference evidence="9" key="1">
    <citation type="journal article" date="2020" name="Stud. Mycol.">
        <title>101 Dothideomycetes genomes: a test case for predicting lifestyles and emergence of pathogens.</title>
        <authorList>
            <person name="Haridas S."/>
            <person name="Albert R."/>
            <person name="Binder M."/>
            <person name="Bloem J."/>
            <person name="Labutti K."/>
            <person name="Salamov A."/>
            <person name="Andreopoulos B."/>
            <person name="Baker S."/>
            <person name="Barry K."/>
            <person name="Bills G."/>
            <person name="Bluhm B."/>
            <person name="Cannon C."/>
            <person name="Castanera R."/>
            <person name="Culley D."/>
            <person name="Daum C."/>
            <person name="Ezra D."/>
            <person name="Gonzalez J."/>
            <person name="Henrissat B."/>
            <person name="Kuo A."/>
            <person name="Liang C."/>
            <person name="Lipzen A."/>
            <person name="Lutzoni F."/>
            <person name="Magnuson J."/>
            <person name="Mondo S."/>
            <person name="Nolan M."/>
            <person name="Ohm R."/>
            <person name="Pangilinan J."/>
            <person name="Park H.-J."/>
            <person name="Ramirez L."/>
            <person name="Alfaro M."/>
            <person name="Sun H."/>
            <person name="Tritt A."/>
            <person name="Yoshinaga Y."/>
            <person name="Zwiers L.-H."/>
            <person name="Turgeon B."/>
            <person name="Goodwin S."/>
            <person name="Spatafora J."/>
            <person name="Crous P."/>
            <person name="Grigoriev I."/>
        </authorList>
    </citation>
    <scope>NUCLEOTIDE SEQUENCE</scope>
    <source>
        <strain evidence="9">CBS 133067</strain>
    </source>
</reference>
<dbReference type="Gene3D" id="1.10.510.10">
    <property type="entry name" value="Transferase(Phosphotransferase) domain 1"/>
    <property type="match status" value="1"/>
</dbReference>
<dbReference type="InterPro" id="IPR000719">
    <property type="entry name" value="Prot_kinase_dom"/>
</dbReference>
<dbReference type="PRINTS" id="PR00109">
    <property type="entry name" value="TYRKINASE"/>
</dbReference>
<keyword evidence="4 9" id="KW-0418">Kinase</keyword>
<dbReference type="Pfam" id="PF00069">
    <property type="entry name" value="Pkinase"/>
    <property type="match status" value="1"/>
</dbReference>
<name>A0A9P4II63_9PEZI</name>
<accession>A0A9P4II63</accession>
<dbReference type="Proteomes" id="UP000799772">
    <property type="component" value="Unassembled WGS sequence"/>
</dbReference>
<evidence type="ECO:0000256" key="1">
    <source>
        <dbReference type="ARBA" id="ARBA00012411"/>
    </source>
</evidence>
<evidence type="ECO:0000313" key="10">
    <source>
        <dbReference type="Proteomes" id="UP000799772"/>
    </source>
</evidence>
<dbReference type="InterPro" id="IPR011009">
    <property type="entry name" value="Kinase-like_dom_sf"/>
</dbReference>
<gene>
    <name evidence="9" type="ORF">NA57DRAFT_65868</name>
</gene>
<protein>
    <recommendedName>
        <fullName evidence="1">mitogen-activated protein kinase</fullName>
        <ecNumber evidence="1">2.7.11.24</ecNumber>
    </recommendedName>
</protein>
<evidence type="ECO:0000256" key="7">
    <source>
        <dbReference type="ARBA" id="ARBA00048130"/>
    </source>
</evidence>
<keyword evidence="5" id="KW-0067">ATP-binding</keyword>
<dbReference type="FunFam" id="1.10.510.10:FF:000182">
    <property type="entry name" value="MAP kinase kinase kinase mkh1"/>
    <property type="match status" value="1"/>
</dbReference>
<dbReference type="SMART" id="SM00220">
    <property type="entry name" value="S_TKc"/>
    <property type="match status" value="1"/>
</dbReference>
<dbReference type="AlphaFoldDB" id="A0A9P4II63"/>
<evidence type="ECO:0000259" key="8">
    <source>
        <dbReference type="PROSITE" id="PS50011"/>
    </source>
</evidence>